<reference evidence="2 3" key="1">
    <citation type="journal article" date="2020" name="Int. J. Syst. Evol. Microbiol.">
        <title>Novel acetic acid bacteria from cider fermentations: Acetobacter conturbans sp. nov. and Acetobacter fallax sp. nov.</title>
        <authorList>
            <person name="Sombolestani A.S."/>
            <person name="Cleenwerck I."/>
            <person name="Cnockaert M."/>
            <person name="Borremans W."/>
            <person name="Wieme A.D."/>
            <person name="De Vuyst L."/>
            <person name="Vandamme P."/>
        </authorList>
    </citation>
    <scope>NUCLEOTIDE SEQUENCE [LARGE SCALE GENOMIC DNA]</scope>
    <source>
        <strain evidence="2 3">LMG 1637</strain>
    </source>
</reference>
<dbReference type="Proteomes" id="UP000615326">
    <property type="component" value="Unassembled WGS sequence"/>
</dbReference>
<feature type="domain" description="Insertion element IS402-like" evidence="1">
    <location>
        <begin position="18"/>
        <end position="86"/>
    </location>
</feature>
<dbReference type="RefSeq" id="WP_173577831.1">
    <property type="nucleotide sequence ID" value="NZ_WOSW01000025.1"/>
</dbReference>
<accession>A0ABX0KA56</accession>
<evidence type="ECO:0000259" key="1">
    <source>
        <dbReference type="Pfam" id="PF13340"/>
    </source>
</evidence>
<dbReference type="PANTHER" id="PTHR46637">
    <property type="entry name" value="TIS1421-TRANSPOSASE PROTEIN A"/>
    <property type="match status" value="1"/>
</dbReference>
<protein>
    <submittedName>
        <fullName evidence="2">Transposase</fullName>
    </submittedName>
</protein>
<name>A0ABX0KA56_9PROT</name>
<gene>
    <name evidence="2" type="ORF">GOB84_12190</name>
</gene>
<dbReference type="Pfam" id="PF13340">
    <property type="entry name" value="DUF4096"/>
    <property type="match status" value="1"/>
</dbReference>
<comment type="caution">
    <text evidence="2">The sequence shown here is derived from an EMBL/GenBank/DDBJ whole genome shotgun (WGS) entry which is preliminary data.</text>
</comment>
<dbReference type="PANTHER" id="PTHR46637:SF1">
    <property type="entry name" value="BLL5188 PROTEIN"/>
    <property type="match status" value="1"/>
</dbReference>
<evidence type="ECO:0000313" key="3">
    <source>
        <dbReference type="Proteomes" id="UP000615326"/>
    </source>
</evidence>
<dbReference type="EMBL" id="WOSW01000025">
    <property type="protein sequence ID" value="NHO33309.1"/>
    <property type="molecule type" value="Genomic_DNA"/>
</dbReference>
<proteinExistence type="predicted"/>
<organism evidence="2 3">
    <name type="scientific">Acetobacter fallax</name>
    <dbReference type="NCBI Taxonomy" id="1737473"/>
    <lineage>
        <taxon>Bacteria</taxon>
        <taxon>Pseudomonadati</taxon>
        <taxon>Pseudomonadota</taxon>
        <taxon>Alphaproteobacteria</taxon>
        <taxon>Acetobacterales</taxon>
        <taxon>Acetobacteraceae</taxon>
        <taxon>Acetobacter</taxon>
    </lineage>
</organism>
<sequence length="130" mass="14916">MCCRYETVATNEYLWWATDEQMDAVSVMFPKSHGVSRIDDRAVLSAIVQVLRSGVLWRDVPADYRIKWKTVYNRFVRWSQDGVMDATLCALTEPAQDEVRLVVSADDLLRHRSGELWADRGFFPGVMSLA</sequence>
<evidence type="ECO:0000313" key="2">
    <source>
        <dbReference type="EMBL" id="NHO33309.1"/>
    </source>
</evidence>
<dbReference type="InterPro" id="IPR025161">
    <property type="entry name" value="IS402-like_dom"/>
</dbReference>
<keyword evidence="3" id="KW-1185">Reference proteome</keyword>
<dbReference type="InterPro" id="IPR052909">
    <property type="entry name" value="Transposase_6_like"/>
</dbReference>